<accession>A0A1D2MQC9</accession>
<evidence type="ECO:0000256" key="2">
    <source>
        <dbReference type="ARBA" id="ARBA00022516"/>
    </source>
</evidence>
<evidence type="ECO:0000256" key="6">
    <source>
        <dbReference type="ARBA" id="ARBA00022989"/>
    </source>
</evidence>
<comment type="subcellular location">
    <subcellularLocation>
        <location evidence="1">Membrane</location>
        <topology evidence="1">Multi-pass membrane protein</topology>
    </subcellularLocation>
</comment>
<dbReference type="PANTHER" id="PTHR11157">
    <property type="entry name" value="FATTY ACID ACYL TRANSFERASE-RELATED"/>
    <property type="match status" value="1"/>
</dbReference>
<evidence type="ECO:0000256" key="7">
    <source>
        <dbReference type="ARBA" id="ARBA00023098"/>
    </source>
</evidence>
<evidence type="ECO:0000256" key="1">
    <source>
        <dbReference type="ARBA" id="ARBA00004141"/>
    </source>
</evidence>
<keyword evidence="3 10" id="KW-0808">Transferase</keyword>
<evidence type="ECO:0000256" key="4">
    <source>
        <dbReference type="ARBA" id="ARBA00022692"/>
    </source>
</evidence>
<feature type="transmembrane region" description="Helical" evidence="10">
    <location>
        <begin position="163"/>
        <end position="180"/>
    </location>
</feature>
<dbReference type="InterPro" id="IPR030457">
    <property type="entry name" value="ELO_CS"/>
</dbReference>
<feature type="transmembrane region" description="Helical" evidence="10">
    <location>
        <begin position="85"/>
        <end position="104"/>
    </location>
</feature>
<keyword evidence="8 10" id="KW-0472">Membrane</keyword>
<dbReference type="STRING" id="48709.A0A1D2MQC9"/>
<dbReference type="OrthoDB" id="10259681at2759"/>
<keyword evidence="2 10" id="KW-0444">Lipid biosynthesis</keyword>
<evidence type="ECO:0000256" key="9">
    <source>
        <dbReference type="ARBA" id="ARBA00023160"/>
    </source>
</evidence>
<dbReference type="InterPro" id="IPR002076">
    <property type="entry name" value="ELO_fam"/>
</dbReference>
<keyword evidence="7 10" id="KW-0443">Lipid metabolism</keyword>
<keyword evidence="5 10" id="KW-0276">Fatty acid metabolism</keyword>
<dbReference type="GO" id="GO:0019367">
    <property type="term" value="P:fatty acid elongation, saturated fatty acid"/>
    <property type="evidence" value="ECO:0007669"/>
    <property type="project" value="TreeGrafter"/>
</dbReference>
<comment type="catalytic activity">
    <reaction evidence="10">
        <text>a very-long-chain acyl-CoA + malonyl-CoA + H(+) = a very-long-chain 3-oxoacyl-CoA + CO2 + CoA</text>
        <dbReference type="Rhea" id="RHEA:32727"/>
        <dbReference type="ChEBI" id="CHEBI:15378"/>
        <dbReference type="ChEBI" id="CHEBI:16526"/>
        <dbReference type="ChEBI" id="CHEBI:57287"/>
        <dbReference type="ChEBI" id="CHEBI:57384"/>
        <dbReference type="ChEBI" id="CHEBI:90725"/>
        <dbReference type="ChEBI" id="CHEBI:90736"/>
        <dbReference type="EC" id="2.3.1.199"/>
    </reaction>
</comment>
<dbReference type="OMA" id="FGVHAIM"/>
<dbReference type="Pfam" id="PF01151">
    <property type="entry name" value="ELO"/>
    <property type="match status" value="1"/>
</dbReference>
<feature type="transmembrane region" description="Helical" evidence="10">
    <location>
        <begin position="256"/>
        <end position="275"/>
    </location>
</feature>
<dbReference type="GO" id="GO:0034626">
    <property type="term" value="P:fatty acid elongation, polyunsaturated fatty acid"/>
    <property type="evidence" value="ECO:0007669"/>
    <property type="project" value="TreeGrafter"/>
</dbReference>
<gene>
    <name evidence="11" type="ORF">Ocin01_11366</name>
</gene>
<feature type="transmembrane region" description="Helical" evidence="10">
    <location>
        <begin position="54"/>
        <end position="73"/>
    </location>
</feature>
<comment type="similarity">
    <text evidence="10">Belongs to the ELO family.</text>
</comment>
<evidence type="ECO:0000256" key="8">
    <source>
        <dbReference type="ARBA" id="ARBA00023136"/>
    </source>
</evidence>
<evidence type="ECO:0000313" key="11">
    <source>
        <dbReference type="EMBL" id="ODM95310.1"/>
    </source>
</evidence>
<proteinExistence type="inferred from homology"/>
<dbReference type="GO" id="GO:0005789">
    <property type="term" value="C:endoplasmic reticulum membrane"/>
    <property type="evidence" value="ECO:0007669"/>
    <property type="project" value="TreeGrafter"/>
</dbReference>
<evidence type="ECO:0000313" key="12">
    <source>
        <dbReference type="Proteomes" id="UP000094527"/>
    </source>
</evidence>
<name>A0A1D2MQC9_ORCCI</name>
<feature type="transmembrane region" description="Helical" evidence="10">
    <location>
        <begin position="217"/>
        <end position="236"/>
    </location>
</feature>
<evidence type="ECO:0000256" key="5">
    <source>
        <dbReference type="ARBA" id="ARBA00022832"/>
    </source>
</evidence>
<comment type="caution">
    <text evidence="11">The sequence shown here is derived from an EMBL/GenBank/DDBJ whole genome shotgun (WGS) entry which is preliminary data.</text>
</comment>
<reference evidence="11 12" key="1">
    <citation type="journal article" date="2016" name="Genome Biol. Evol.">
        <title>Gene Family Evolution Reflects Adaptation to Soil Environmental Stressors in the Genome of the Collembolan Orchesella cincta.</title>
        <authorList>
            <person name="Faddeeva-Vakhrusheva A."/>
            <person name="Derks M.F."/>
            <person name="Anvar S.Y."/>
            <person name="Agamennone V."/>
            <person name="Suring W."/>
            <person name="Smit S."/>
            <person name="van Straalen N.M."/>
            <person name="Roelofs D."/>
        </authorList>
    </citation>
    <scope>NUCLEOTIDE SEQUENCE [LARGE SCALE GENOMIC DNA]</scope>
    <source>
        <tissue evidence="11">Mixed pool</tissue>
    </source>
</reference>
<dbReference type="GO" id="GO:0009922">
    <property type="term" value="F:fatty acid elongase activity"/>
    <property type="evidence" value="ECO:0007669"/>
    <property type="project" value="UniProtKB-EC"/>
</dbReference>
<sequence>MSETVETAKVLYSNSGHNGPPVEPHYDDRYLHIFSFEKYDHTKWHDWMHRHWDVSLYASGIYVALIFLGQYLMRNRQPFEVRRALLLWNVGLATFSATGFFRSIPELWYEWTVPATGGLQRSVCFADNHNIATSLWGLLFAWSKLFEFGDTIFIILKKQPLIFLHWYHHVTVTIYCWFAYSAYDPSSRWFCTMNYLVHSLMYTYYAMKVLQIKIPRHIPMAITICQIMQMVVGVIINVNTYYIKLSGQECKRPYSNIHLAFAMYTTYFILFANFFRKAYFRKKSVKSS</sequence>
<dbReference type="EC" id="2.3.1.199" evidence="10"/>
<keyword evidence="12" id="KW-1185">Reference proteome</keyword>
<dbReference type="GO" id="GO:0030148">
    <property type="term" value="P:sphingolipid biosynthetic process"/>
    <property type="evidence" value="ECO:0007669"/>
    <property type="project" value="TreeGrafter"/>
</dbReference>
<dbReference type="AlphaFoldDB" id="A0A1D2MQC9"/>
<keyword evidence="9 10" id="KW-0275">Fatty acid biosynthesis</keyword>
<keyword evidence="6 10" id="KW-1133">Transmembrane helix</keyword>
<evidence type="ECO:0000256" key="10">
    <source>
        <dbReference type="RuleBase" id="RU361115"/>
    </source>
</evidence>
<dbReference type="PROSITE" id="PS01188">
    <property type="entry name" value="ELO"/>
    <property type="match status" value="1"/>
</dbReference>
<organism evidence="11 12">
    <name type="scientific">Orchesella cincta</name>
    <name type="common">Springtail</name>
    <name type="synonym">Podura cincta</name>
    <dbReference type="NCBI Taxonomy" id="48709"/>
    <lineage>
        <taxon>Eukaryota</taxon>
        <taxon>Metazoa</taxon>
        <taxon>Ecdysozoa</taxon>
        <taxon>Arthropoda</taxon>
        <taxon>Hexapoda</taxon>
        <taxon>Collembola</taxon>
        <taxon>Entomobryomorpha</taxon>
        <taxon>Entomobryoidea</taxon>
        <taxon>Orchesellidae</taxon>
        <taxon>Orchesellinae</taxon>
        <taxon>Orchesella</taxon>
    </lineage>
</organism>
<dbReference type="GO" id="GO:0034625">
    <property type="term" value="P:fatty acid elongation, monounsaturated fatty acid"/>
    <property type="evidence" value="ECO:0007669"/>
    <property type="project" value="TreeGrafter"/>
</dbReference>
<dbReference type="PANTHER" id="PTHR11157:SF17">
    <property type="entry name" value="ELONGATION OF VERY LONG CHAIN FATTY ACIDS PROTEIN 6"/>
    <property type="match status" value="1"/>
</dbReference>
<evidence type="ECO:0000256" key="3">
    <source>
        <dbReference type="ARBA" id="ARBA00022679"/>
    </source>
</evidence>
<dbReference type="Proteomes" id="UP000094527">
    <property type="component" value="Unassembled WGS sequence"/>
</dbReference>
<keyword evidence="4 10" id="KW-0812">Transmembrane</keyword>
<dbReference type="EMBL" id="LJIJ01000686">
    <property type="protein sequence ID" value="ODM95310.1"/>
    <property type="molecule type" value="Genomic_DNA"/>
</dbReference>
<protein>
    <recommendedName>
        <fullName evidence="10">Elongation of very long chain fatty acids protein</fullName>
        <ecNumber evidence="10">2.3.1.199</ecNumber>
    </recommendedName>
    <alternativeName>
        <fullName evidence="10">Very-long-chain 3-oxoacyl-CoA synthase</fullName>
    </alternativeName>
</protein>
<dbReference type="GO" id="GO:0042761">
    <property type="term" value="P:very long-chain fatty acid biosynthetic process"/>
    <property type="evidence" value="ECO:0007669"/>
    <property type="project" value="TreeGrafter"/>
</dbReference>